<keyword evidence="2" id="KW-1133">Transmembrane helix</keyword>
<dbReference type="InterPro" id="IPR045584">
    <property type="entry name" value="Pilin-like"/>
</dbReference>
<accession>A0ABU4WCH9</accession>
<dbReference type="RefSeq" id="WP_320314124.1">
    <property type="nucleotide sequence ID" value="NZ_JAVIKH010000013.1"/>
</dbReference>
<evidence type="ECO:0000313" key="4">
    <source>
        <dbReference type="Proteomes" id="UP001279681"/>
    </source>
</evidence>
<comment type="caution">
    <text evidence="3">The sequence shown here is derived from an EMBL/GenBank/DDBJ whole genome shotgun (WGS) entry which is preliminary data.</text>
</comment>
<keyword evidence="2" id="KW-0472">Membrane</keyword>
<sequence length="144" mass="16123">MKNKKNKGFSVIEIVLVLGVIGILSSFIVPKVRDYLAMAKDSKAINTLQSLRMANETYFLENGNYPKSDNDDLVAILESLNKYIGNDHLISNGQLDIGGSKNDQQDIKYGGKINVELDDIKGFKFVPIDGDYKYNTRGDEWSNL</sequence>
<reference evidence="4" key="1">
    <citation type="submission" date="2023-07" db="EMBL/GenBank/DDBJ databases">
        <authorList>
            <person name="Colorado M.A."/>
            <person name="Villamil L.M."/>
            <person name="Melo J.F."/>
            <person name="Rodriguez J.A."/>
            <person name="Ruiz R.Y."/>
        </authorList>
    </citation>
    <scope>NUCLEOTIDE SEQUENCE [LARGE SCALE GENOMIC DNA]</scope>
    <source>
        <strain evidence="4">C33</strain>
    </source>
</reference>
<dbReference type="PRINTS" id="PR00813">
    <property type="entry name" value="BCTERIALGSPG"/>
</dbReference>
<evidence type="ECO:0000256" key="2">
    <source>
        <dbReference type="SAM" id="Phobius"/>
    </source>
</evidence>
<dbReference type="Proteomes" id="UP001279681">
    <property type="component" value="Unassembled WGS sequence"/>
</dbReference>
<keyword evidence="4" id="KW-1185">Reference proteome</keyword>
<protein>
    <submittedName>
        <fullName evidence="3">Type II secretion system protein</fullName>
    </submittedName>
</protein>
<proteinExistence type="predicted"/>
<name>A0ABU4WCH9_9FUSO</name>
<evidence type="ECO:0000313" key="3">
    <source>
        <dbReference type="EMBL" id="MDX8336742.1"/>
    </source>
</evidence>
<evidence type="ECO:0000256" key="1">
    <source>
        <dbReference type="ARBA" id="ARBA00022481"/>
    </source>
</evidence>
<dbReference type="SUPFAM" id="SSF54523">
    <property type="entry name" value="Pili subunits"/>
    <property type="match status" value="1"/>
</dbReference>
<organism evidence="3 4">
    <name type="scientific">Candidatus Cetobacterium colombiensis</name>
    <dbReference type="NCBI Taxonomy" id="3073100"/>
    <lineage>
        <taxon>Bacteria</taxon>
        <taxon>Fusobacteriati</taxon>
        <taxon>Fusobacteriota</taxon>
        <taxon>Fusobacteriia</taxon>
        <taxon>Fusobacteriales</taxon>
        <taxon>Fusobacteriaceae</taxon>
        <taxon>Cetobacterium</taxon>
    </lineage>
</organism>
<dbReference type="InterPro" id="IPR000983">
    <property type="entry name" value="Bac_GSPG_pilin"/>
</dbReference>
<feature type="transmembrane region" description="Helical" evidence="2">
    <location>
        <begin position="9"/>
        <end position="29"/>
    </location>
</feature>
<keyword evidence="1" id="KW-0488">Methylation</keyword>
<gene>
    <name evidence="3" type="ORF">RFV38_09600</name>
</gene>
<dbReference type="Gene3D" id="3.30.700.10">
    <property type="entry name" value="Glycoprotein, Type 4 Pilin"/>
    <property type="match status" value="1"/>
</dbReference>
<keyword evidence="2" id="KW-0812">Transmembrane</keyword>
<dbReference type="EMBL" id="JAVIKH010000013">
    <property type="protein sequence ID" value="MDX8336742.1"/>
    <property type="molecule type" value="Genomic_DNA"/>
</dbReference>
<dbReference type="NCBIfam" id="TIGR02532">
    <property type="entry name" value="IV_pilin_GFxxxE"/>
    <property type="match status" value="1"/>
</dbReference>
<dbReference type="InterPro" id="IPR012902">
    <property type="entry name" value="N_methyl_site"/>
</dbReference>